<feature type="compositionally biased region" description="Basic and acidic residues" evidence="1">
    <location>
        <begin position="1"/>
        <end position="13"/>
    </location>
</feature>
<evidence type="ECO:0000256" key="1">
    <source>
        <dbReference type="SAM" id="MobiDB-lite"/>
    </source>
</evidence>
<reference evidence="2" key="1">
    <citation type="journal article" date="2021" name="Proc. Natl. Acad. Sci. U.S.A.">
        <title>A Catalog of Tens of Thousands of Viruses from Human Metagenomes Reveals Hidden Associations with Chronic Diseases.</title>
        <authorList>
            <person name="Tisza M.J."/>
            <person name="Buck C.B."/>
        </authorList>
    </citation>
    <scope>NUCLEOTIDE SEQUENCE</scope>
    <source>
        <strain evidence="2">Ctshb19</strain>
    </source>
</reference>
<sequence>MPRVTKEKADKPKKAQKKAQKASKTIPVGQVNITASELLSMLEGHVSMHIELASSLELTTSLIDKINFRSQFGEVLNEKVGKLYSCLNEIRTMHCVDEVTLVAEQKSEYDDHWLELKMVAKTNPNRGPDLPEITGKEAKELLEFFGGEFPVSIALGDDDEVLYSSPVEICWMQGIHLTPIAQVPPTRKVKQLYVDVVHSIFAAFLHNKVDAICFGNDQPIPKVDLVETMKQIQSRKK</sequence>
<accession>A0A8S5UGA7</accession>
<evidence type="ECO:0000313" key="2">
    <source>
        <dbReference type="EMBL" id="DAF93517.1"/>
    </source>
</evidence>
<dbReference type="EMBL" id="BK016086">
    <property type="protein sequence ID" value="DAF93517.1"/>
    <property type="molecule type" value="Genomic_DNA"/>
</dbReference>
<feature type="region of interest" description="Disordered" evidence="1">
    <location>
        <begin position="1"/>
        <end position="23"/>
    </location>
</feature>
<proteinExistence type="predicted"/>
<protein>
    <submittedName>
        <fullName evidence="2">Uncharacterized protein</fullName>
    </submittedName>
</protein>
<name>A0A8S5UGA7_9CAUD</name>
<organism evidence="2">
    <name type="scientific">Myoviridae sp. ctshb19</name>
    <dbReference type="NCBI Taxonomy" id="2825194"/>
    <lineage>
        <taxon>Viruses</taxon>
        <taxon>Duplodnaviria</taxon>
        <taxon>Heunggongvirae</taxon>
        <taxon>Uroviricota</taxon>
        <taxon>Caudoviricetes</taxon>
    </lineage>
</organism>